<evidence type="ECO:0000313" key="1">
    <source>
        <dbReference type="EMBL" id="JAD54592.1"/>
    </source>
</evidence>
<reference evidence="1" key="2">
    <citation type="journal article" date="2015" name="Data Brief">
        <title>Shoot transcriptome of the giant reed, Arundo donax.</title>
        <authorList>
            <person name="Barrero R.A."/>
            <person name="Guerrero F.D."/>
            <person name="Moolhuijzen P."/>
            <person name="Goolsby J.A."/>
            <person name="Tidwell J."/>
            <person name="Bellgard S.E."/>
            <person name="Bellgard M.I."/>
        </authorList>
    </citation>
    <scope>NUCLEOTIDE SEQUENCE</scope>
    <source>
        <tissue evidence="1">Shoot tissue taken approximately 20 cm above the soil surface</tissue>
    </source>
</reference>
<accession>A0A0A9B5P0</accession>
<dbReference type="AlphaFoldDB" id="A0A0A9B5P0"/>
<name>A0A0A9B5P0_ARUDO</name>
<sequence length="52" mass="5705">MSYAMDRGEGCAIRDLGMDNYGPYLPYVPLFSVSSPVLGMRAESVTCSLLNR</sequence>
<proteinExistence type="predicted"/>
<protein>
    <submittedName>
        <fullName evidence="1">Uncharacterized protein</fullName>
    </submittedName>
</protein>
<organism evidence="1">
    <name type="scientific">Arundo donax</name>
    <name type="common">Giant reed</name>
    <name type="synonym">Donax arundinaceus</name>
    <dbReference type="NCBI Taxonomy" id="35708"/>
    <lineage>
        <taxon>Eukaryota</taxon>
        <taxon>Viridiplantae</taxon>
        <taxon>Streptophyta</taxon>
        <taxon>Embryophyta</taxon>
        <taxon>Tracheophyta</taxon>
        <taxon>Spermatophyta</taxon>
        <taxon>Magnoliopsida</taxon>
        <taxon>Liliopsida</taxon>
        <taxon>Poales</taxon>
        <taxon>Poaceae</taxon>
        <taxon>PACMAD clade</taxon>
        <taxon>Arundinoideae</taxon>
        <taxon>Arundineae</taxon>
        <taxon>Arundo</taxon>
    </lineage>
</organism>
<dbReference type="EMBL" id="GBRH01243303">
    <property type="protein sequence ID" value="JAD54592.1"/>
    <property type="molecule type" value="Transcribed_RNA"/>
</dbReference>
<reference evidence="1" key="1">
    <citation type="submission" date="2014-09" db="EMBL/GenBank/DDBJ databases">
        <authorList>
            <person name="Magalhaes I.L.F."/>
            <person name="Oliveira U."/>
            <person name="Santos F.R."/>
            <person name="Vidigal T.H.D.A."/>
            <person name="Brescovit A.D."/>
            <person name="Santos A.J."/>
        </authorList>
    </citation>
    <scope>NUCLEOTIDE SEQUENCE</scope>
    <source>
        <tissue evidence="1">Shoot tissue taken approximately 20 cm above the soil surface</tissue>
    </source>
</reference>